<dbReference type="SMART" id="SM01003">
    <property type="entry name" value="AlaDh_PNT_N"/>
    <property type="match status" value="1"/>
</dbReference>
<dbReference type="CDD" id="cd05304">
    <property type="entry name" value="Rubrum_tdh"/>
    <property type="match status" value="1"/>
</dbReference>
<dbReference type="EMBL" id="LT984807">
    <property type="protein sequence ID" value="SPD59592.1"/>
    <property type="molecule type" value="Genomic_DNA"/>
</dbReference>
<dbReference type="SUPFAM" id="SSF51735">
    <property type="entry name" value="NAD(P)-binding Rossmann-fold domains"/>
    <property type="match status" value="1"/>
</dbReference>
<dbReference type="GO" id="GO:0016491">
    <property type="term" value="F:oxidoreductase activity"/>
    <property type="evidence" value="ECO:0007669"/>
    <property type="project" value="UniProtKB-KW"/>
</dbReference>
<dbReference type="Pfam" id="PF12769">
    <property type="entry name" value="PNTB_4TM"/>
    <property type="match status" value="1"/>
</dbReference>
<evidence type="ECO:0000256" key="17">
    <source>
        <dbReference type="SAM" id="Phobius"/>
    </source>
</evidence>
<dbReference type="GO" id="GO:0050661">
    <property type="term" value="F:NADP binding"/>
    <property type="evidence" value="ECO:0007669"/>
    <property type="project" value="TreeGrafter"/>
</dbReference>
<dbReference type="Proteomes" id="UP000255168">
    <property type="component" value="Plasmid II"/>
</dbReference>
<feature type="transmembrane region" description="Helical" evidence="17">
    <location>
        <begin position="409"/>
        <end position="426"/>
    </location>
</feature>
<evidence type="ECO:0000256" key="14">
    <source>
        <dbReference type="ARBA" id="ARBA00048202"/>
    </source>
</evidence>
<dbReference type="PANTHER" id="PTHR10160">
    <property type="entry name" value="NAD(P) TRANSHYDROGENASE"/>
    <property type="match status" value="1"/>
</dbReference>
<comment type="similarity">
    <text evidence="3 16">Belongs to the AlaDH/PNT family.</text>
</comment>
<dbReference type="PIRSF" id="PIRSF000203">
    <property type="entry name" value="NADP_transhydrogenase_alpha"/>
    <property type="match status" value="1"/>
</dbReference>
<keyword evidence="12 16" id="KW-0520">NAD</keyword>
<keyword evidence="9 16" id="KW-0521">NADP</keyword>
<dbReference type="NCBIfam" id="NF006942">
    <property type="entry name" value="PRK09424.1"/>
    <property type="match status" value="1"/>
</dbReference>
<evidence type="ECO:0000256" key="11">
    <source>
        <dbReference type="ARBA" id="ARBA00022989"/>
    </source>
</evidence>
<keyword evidence="11 17" id="KW-1133">Transmembrane helix</keyword>
<evidence type="ECO:0000256" key="5">
    <source>
        <dbReference type="ARBA" id="ARBA00022475"/>
    </source>
</evidence>
<evidence type="ECO:0000256" key="3">
    <source>
        <dbReference type="ARBA" id="ARBA00005689"/>
    </source>
</evidence>
<evidence type="ECO:0000313" key="20">
    <source>
        <dbReference type="EMBL" id="SPD59592.1"/>
    </source>
</evidence>
<dbReference type="InterPro" id="IPR008143">
    <property type="entry name" value="Ala_DH/PNT_CS2"/>
</dbReference>
<evidence type="ECO:0000313" key="21">
    <source>
        <dbReference type="Proteomes" id="UP000255168"/>
    </source>
</evidence>
<evidence type="ECO:0000256" key="9">
    <source>
        <dbReference type="ARBA" id="ARBA00022857"/>
    </source>
</evidence>
<dbReference type="InterPro" id="IPR036291">
    <property type="entry name" value="NAD(P)-bd_dom_sf"/>
</dbReference>
<dbReference type="AlphaFoldDB" id="A0A375HNY5"/>
<evidence type="ECO:0000256" key="1">
    <source>
        <dbReference type="ARBA" id="ARBA00003943"/>
    </source>
</evidence>
<keyword evidence="8 16" id="KW-0547">Nucleotide-binding</keyword>
<evidence type="ECO:0000259" key="18">
    <source>
        <dbReference type="SMART" id="SM01002"/>
    </source>
</evidence>
<accession>A0A375HNY5</accession>
<dbReference type="Gene3D" id="3.40.50.720">
    <property type="entry name" value="NAD(P)-binding Rossmann-like Domain"/>
    <property type="match status" value="2"/>
</dbReference>
<evidence type="ECO:0000256" key="16">
    <source>
        <dbReference type="PIRNR" id="PIRNR000203"/>
    </source>
</evidence>
<dbReference type="PROSITE" id="PS00837">
    <property type="entry name" value="ALADH_PNT_2"/>
    <property type="match status" value="1"/>
</dbReference>
<feature type="domain" description="Alanine dehydrogenase/pyridine nucleotide transhydrogenase N-terminal" evidence="19">
    <location>
        <begin position="4"/>
        <end position="144"/>
    </location>
</feature>
<keyword evidence="10 16" id="KW-1278">Translocase</keyword>
<dbReference type="GO" id="GO:0006740">
    <property type="term" value="P:NADPH regeneration"/>
    <property type="evidence" value="ECO:0007669"/>
    <property type="project" value="TreeGrafter"/>
</dbReference>
<keyword evidence="5" id="KW-1003">Cell membrane</keyword>
<gene>
    <name evidence="20" type="primary">pntA</name>
    <name evidence="20" type="ORF">CBM2607_MP20244</name>
</gene>
<evidence type="ECO:0000256" key="12">
    <source>
        <dbReference type="ARBA" id="ARBA00023027"/>
    </source>
</evidence>
<evidence type="ECO:0000256" key="10">
    <source>
        <dbReference type="ARBA" id="ARBA00022967"/>
    </source>
</evidence>
<keyword evidence="20" id="KW-0614">Plasmid</keyword>
<evidence type="ECO:0000256" key="4">
    <source>
        <dbReference type="ARBA" id="ARBA00012943"/>
    </source>
</evidence>
<dbReference type="Pfam" id="PF05222">
    <property type="entry name" value="AlaDh_PNT_N"/>
    <property type="match status" value="1"/>
</dbReference>
<dbReference type="NCBIfam" id="TIGR00561">
    <property type="entry name" value="pntA"/>
    <property type="match status" value="1"/>
</dbReference>
<feature type="transmembrane region" description="Helical" evidence="17">
    <location>
        <begin position="432"/>
        <end position="452"/>
    </location>
</feature>
<sequence>MTIGVPREVHPGERRVAATPDSVKELLKLGYQVVVETGAGLEASFSDDDYRAAGAAIVDAASLWASVDVVVKVRPPQVHPGLGVEEAALLKKHATLIGFVWPAQQMPMLERLAQRGATVLAMDCVPRISRAQKLDALSSMANMAGYRAVIEAAHAFGRPFAGQITAAGKIPPARVLVIGAGVAGLAAIGAARSLGAVVRAFDTRPVVRQQIESLGAEFLTVEIEEDGSGSGGYAREMSPAFIEAEMRLFAEQAREVDIIITTALIPGKPAPRLLEAGTIGLMRAGSVVVDLAAEQGGNCVLTVPGESVRRDGVTIIGYTDLPSRMAAQASQLYATNIRHLLSELTPGKDGQLVVNMDDEMIRGATVLHQGAVTWPPPPLTVAVPQQQAPAEVPAPAEAAPARRRTGTTLMALVLAAAALLGLGAVAPPAFMAHFTVFVLAIFVGYQVVWNVTAALHTPLMSVTNAISGIIVVGALVQLGKPSLLTAVIAGCAVLVATINIAGGFLVTQRMLKMFQRD</sequence>
<proteinExistence type="inferred from homology"/>
<dbReference type="InterPro" id="IPR007698">
    <property type="entry name" value="AlaDH/PNT_NAD(H)-bd"/>
</dbReference>
<dbReference type="SUPFAM" id="SSF52283">
    <property type="entry name" value="Formate/glycerate dehydrogenase catalytic domain-like"/>
    <property type="match status" value="1"/>
</dbReference>
<evidence type="ECO:0000256" key="2">
    <source>
        <dbReference type="ARBA" id="ARBA00004429"/>
    </source>
</evidence>
<keyword evidence="6" id="KW-0997">Cell inner membrane</keyword>
<dbReference type="FunFam" id="3.40.50.720:FF:000028">
    <property type="entry name" value="NAD(P) transhydrogenase subunit alpha"/>
    <property type="match status" value="1"/>
</dbReference>
<comment type="catalytic activity">
    <reaction evidence="14 16">
        <text>NAD(+) + NADPH + H(+)(in) = NADH + NADP(+) + H(+)(out)</text>
        <dbReference type="Rhea" id="RHEA:47992"/>
        <dbReference type="ChEBI" id="CHEBI:15378"/>
        <dbReference type="ChEBI" id="CHEBI:57540"/>
        <dbReference type="ChEBI" id="CHEBI:57783"/>
        <dbReference type="ChEBI" id="CHEBI:57945"/>
        <dbReference type="ChEBI" id="CHEBI:58349"/>
        <dbReference type="EC" id="7.1.1.1"/>
    </reaction>
</comment>
<dbReference type="Pfam" id="PF01262">
    <property type="entry name" value="AlaDh_PNT_C"/>
    <property type="match status" value="1"/>
</dbReference>
<dbReference type="InterPro" id="IPR026255">
    <property type="entry name" value="NADP_transhyd_a"/>
</dbReference>
<name>A0A375HNY5_9BURK</name>
<dbReference type="GO" id="GO:0008750">
    <property type="term" value="F:proton-translocating NAD(P)+ transhydrogenase activity"/>
    <property type="evidence" value="ECO:0007669"/>
    <property type="project" value="UniProtKB-EC"/>
</dbReference>
<dbReference type="InterPro" id="IPR007886">
    <property type="entry name" value="AlaDH/PNT_N"/>
</dbReference>
<evidence type="ECO:0000256" key="15">
    <source>
        <dbReference type="ARBA" id="ARBA00071831"/>
    </source>
</evidence>
<evidence type="ECO:0000256" key="8">
    <source>
        <dbReference type="ARBA" id="ARBA00022741"/>
    </source>
</evidence>
<feature type="transmembrane region" description="Helical" evidence="17">
    <location>
        <begin position="484"/>
        <end position="506"/>
    </location>
</feature>
<comment type="function">
    <text evidence="1 16">The transhydrogenation between NADH and NADP is coupled to respiration and ATP hydrolysis and functions as a proton pump across the membrane.</text>
</comment>
<dbReference type="EC" id="7.1.1.1" evidence="4 16"/>
<comment type="subcellular location">
    <subcellularLocation>
        <location evidence="2">Cell inner membrane</location>
        <topology evidence="2">Multi-pass membrane protein</topology>
    </subcellularLocation>
</comment>
<keyword evidence="13 17" id="KW-0472">Membrane</keyword>
<feature type="domain" description="Alanine dehydrogenase/pyridine nucleotide transhydrogenase NAD(H)-binding" evidence="18">
    <location>
        <begin position="153"/>
        <end position="317"/>
    </location>
</feature>
<dbReference type="SMART" id="SM01002">
    <property type="entry name" value="AlaDh_PNT_C"/>
    <property type="match status" value="1"/>
</dbReference>
<protein>
    <recommendedName>
        <fullName evidence="15 16">NAD(P) transhydrogenase subunit alpha</fullName>
        <ecNumber evidence="4 16">7.1.1.1</ecNumber>
    </recommendedName>
</protein>
<evidence type="ECO:0000256" key="13">
    <source>
        <dbReference type="ARBA" id="ARBA00023136"/>
    </source>
</evidence>
<evidence type="ECO:0000256" key="7">
    <source>
        <dbReference type="ARBA" id="ARBA00022692"/>
    </source>
</evidence>
<dbReference type="PROSITE" id="PS00836">
    <property type="entry name" value="ALADH_PNT_1"/>
    <property type="match status" value="1"/>
</dbReference>
<dbReference type="InterPro" id="IPR024605">
    <property type="entry name" value="NADP_transhyd_a_C"/>
</dbReference>
<dbReference type="PANTHER" id="PTHR10160:SF19">
    <property type="entry name" value="PROTON-TRANSLOCATING NAD(P)(+) TRANSHYDROGENASE"/>
    <property type="match status" value="1"/>
</dbReference>
<keyword evidence="20" id="KW-0560">Oxidoreductase</keyword>
<feature type="transmembrane region" description="Helical" evidence="17">
    <location>
        <begin position="459"/>
        <end position="478"/>
    </location>
</feature>
<dbReference type="GO" id="GO:0005886">
    <property type="term" value="C:plasma membrane"/>
    <property type="evidence" value="ECO:0007669"/>
    <property type="project" value="UniProtKB-SubCell"/>
</dbReference>
<evidence type="ECO:0000256" key="6">
    <source>
        <dbReference type="ARBA" id="ARBA00022519"/>
    </source>
</evidence>
<dbReference type="InterPro" id="IPR008142">
    <property type="entry name" value="AlaDH/PNT_CS1"/>
</dbReference>
<geneLocation type="plasmid" evidence="21">
    <name>ii</name>
</geneLocation>
<keyword evidence="7 17" id="KW-0812">Transmembrane</keyword>
<evidence type="ECO:0000259" key="19">
    <source>
        <dbReference type="SMART" id="SM01003"/>
    </source>
</evidence>
<reference evidence="20 21" key="1">
    <citation type="submission" date="2018-01" db="EMBL/GenBank/DDBJ databases">
        <authorList>
            <person name="Clerissi C."/>
        </authorList>
    </citation>
    <scope>NUCLEOTIDE SEQUENCE [LARGE SCALE GENOMIC DNA]</scope>
    <source>
        <strain evidence="20">Cupriavidus taiwanensis STM 6160</strain>
        <plasmid evidence="21">ii</plasmid>
    </source>
</reference>
<organism evidence="20 21">
    <name type="scientific">Cupriavidus neocaledonicus</name>
    <dbReference type="NCBI Taxonomy" id="1040979"/>
    <lineage>
        <taxon>Bacteria</taxon>
        <taxon>Pseudomonadati</taxon>
        <taxon>Pseudomonadota</taxon>
        <taxon>Betaproteobacteria</taxon>
        <taxon>Burkholderiales</taxon>
        <taxon>Burkholderiaceae</taxon>
        <taxon>Cupriavidus</taxon>
    </lineage>
</organism>